<sequence>MADRLGHKQTAVMFTLMVLAREVSNPELNTVVGFTLTGEERRQLNDLGYVHSEKSGRSFSHELTDSGWSWCRGELAVKSPPPNSRSSLITGLYVLLGGFDDYMKRQGLQLFELFTPRVDLTPDGIESRIRDAYRKLARAPRDWVGLVDLRPLLDGAPASEVDAVLKELSRQGRLHLAPESNRKALTDADHEAAIRVGGEDNHLLSIEVS</sequence>
<name>A0ABS4Q3Z6_9PSEU</name>
<dbReference type="EMBL" id="JAGGMS010000001">
    <property type="protein sequence ID" value="MBP2186404.1"/>
    <property type="molecule type" value="Genomic_DNA"/>
</dbReference>
<reference evidence="1 2" key="1">
    <citation type="submission" date="2021-03" db="EMBL/GenBank/DDBJ databases">
        <title>Sequencing the genomes of 1000 actinobacteria strains.</title>
        <authorList>
            <person name="Klenk H.-P."/>
        </authorList>
    </citation>
    <scope>NUCLEOTIDE SEQUENCE [LARGE SCALE GENOMIC DNA]</scope>
    <source>
        <strain evidence="1 2">DSM 45510</strain>
    </source>
</reference>
<proteinExistence type="predicted"/>
<evidence type="ECO:0000313" key="1">
    <source>
        <dbReference type="EMBL" id="MBP2186404.1"/>
    </source>
</evidence>
<gene>
    <name evidence="1" type="ORF">JOM49_007930</name>
</gene>
<dbReference type="Proteomes" id="UP000741013">
    <property type="component" value="Unassembled WGS sequence"/>
</dbReference>
<evidence type="ECO:0000313" key="2">
    <source>
        <dbReference type="Proteomes" id="UP000741013"/>
    </source>
</evidence>
<accession>A0ABS4Q3Z6</accession>
<keyword evidence="2" id="KW-1185">Reference proteome</keyword>
<comment type="caution">
    <text evidence="1">The sequence shown here is derived from an EMBL/GenBank/DDBJ whole genome shotgun (WGS) entry which is preliminary data.</text>
</comment>
<organism evidence="1 2">
    <name type="scientific">Amycolatopsis magusensis</name>
    <dbReference type="NCBI Taxonomy" id="882444"/>
    <lineage>
        <taxon>Bacteria</taxon>
        <taxon>Bacillati</taxon>
        <taxon>Actinomycetota</taxon>
        <taxon>Actinomycetes</taxon>
        <taxon>Pseudonocardiales</taxon>
        <taxon>Pseudonocardiaceae</taxon>
        <taxon>Amycolatopsis</taxon>
    </lineage>
</organism>
<dbReference type="RefSeq" id="WP_209669452.1">
    <property type="nucleotide sequence ID" value="NZ_JAGGMS010000001.1"/>
</dbReference>
<protein>
    <submittedName>
        <fullName evidence="1">Uncharacterized protein</fullName>
    </submittedName>
</protein>